<organism evidence="2 3">
    <name type="scientific">Streptomyces nogalater</name>
    <dbReference type="NCBI Taxonomy" id="38314"/>
    <lineage>
        <taxon>Bacteria</taxon>
        <taxon>Bacillati</taxon>
        <taxon>Actinomycetota</taxon>
        <taxon>Actinomycetes</taxon>
        <taxon>Kitasatosporales</taxon>
        <taxon>Streptomycetaceae</taxon>
        <taxon>Streptomyces</taxon>
    </lineage>
</organism>
<evidence type="ECO:0008006" key="4">
    <source>
        <dbReference type="Google" id="ProtNLM"/>
    </source>
</evidence>
<feature type="transmembrane region" description="Helical" evidence="1">
    <location>
        <begin position="34"/>
        <end position="52"/>
    </location>
</feature>
<evidence type="ECO:0000313" key="3">
    <source>
        <dbReference type="Proteomes" id="UP001596065"/>
    </source>
</evidence>
<keyword evidence="3" id="KW-1185">Reference proteome</keyword>
<keyword evidence="1" id="KW-1133">Transmembrane helix</keyword>
<dbReference type="EMBL" id="JBHSOE010000075">
    <property type="protein sequence ID" value="MFC5659819.1"/>
    <property type="molecule type" value="Genomic_DNA"/>
</dbReference>
<gene>
    <name evidence="2" type="ORF">ACFP3J_30645</name>
</gene>
<sequence length="79" mass="8145">MFNPVGRGYVDGRAATCISIPQSAALQTVPLRPTVVLIVILLAFLAVCGSLVTSPGQVTVTPGFPLVEVIVQIGPISLT</sequence>
<reference evidence="3" key="1">
    <citation type="journal article" date="2019" name="Int. J. Syst. Evol. Microbiol.">
        <title>The Global Catalogue of Microorganisms (GCM) 10K type strain sequencing project: providing services to taxonomists for standard genome sequencing and annotation.</title>
        <authorList>
            <consortium name="The Broad Institute Genomics Platform"/>
            <consortium name="The Broad Institute Genome Sequencing Center for Infectious Disease"/>
            <person name="Wu L."/>
            <person name="Ma J."/>
        </authorList>
    </citation>
    <scope>NUCLEOTIDE SEQUENCE [LARGE SCALE GENOMIC DNA]</scope>
    <source>
        <strain evidence="3">KCTC 5701</strain>
    </source>
</reference>
<keyword evidence="1" id="KW-0472">Membrane</keyword>
<evidence type="ECO:0000256" key="1">
    <source>
        <dbReference type="SAM" id="Phobius"/>
    </source>
</evidence>
<proteinExistence type="predicted"/>
<name>A0ABW0WSB7_STRNO</name>
<evidence type="ECO:0000313" key="2">
    <source>
        <dbReference type="EMBL" id="MFC5659819.1"/>
    </source>
</evidence>
<dbReference type="Proteomes" id="UP001596065">
    <property type="component" value="Unassembled WGS sequence"/>
</dbReference>
<accession>A0ABW0WSB7</accession>
<protein>
    <recommendedName>
        <fullName evidence="4">Lipoprotein</fullName>
    </recommendedName>
</protein>
<dbReference type="RefSeq" id="WP_382466968.1">
    <property type="nucleotide sequence ID" value="NZ_JBHSOE010000075.1"/>
</dbReference>
<comment type="caution">
    <text evidence="2">The sequence shown here is derived from an EMBL/GenBank/DDBJ whole genome shotgun (WGS) entry which is preliminary data.</text>
</comment>
<keyword evidence="1" id="KW-0812">Transmembrane</keyword>